<proteinExistence type="predicted"/>
<name>A0ABN9X9X2_9DINO</name>
<evidence type="ECO:0000313" key="3">
    <source>
        <dbReference type="Proteomes" id="UP001189429"/>
    </source>
</evidence>
<accession>A0ABN9X9X2</accession>
<feature type="compositionally biased region" description="Basic residues" evidence="1">
    <location>
        <begin position="404"/>
        <end position="415"/>
    </location>
</feature>
<evidence type="ECO:0000256" key="1">
    <source>
        <dbReference type="SAM" id="MobiDB-lite"/>
    </source>
</evidence>
<feature type="compositionally biased region" description="Polar residues" evidence="1">
    <location>
        <begin position="47"/>
        <end position="69"/>
    </location>
</feature>
<feature type="region of interest" description="Disordered" evidence="1">
    <location>
        <begin position="396"/>
        <end position="415"/>
    </location>
</feature>
<organism evidence="2 3">
    <name type="scientific">Prorocentrum cordatum</name>
    <dbReference type="NCBI Taxonomy" id="2364126"/>
    <lineage>
        <taxon>Eukaryota</taxon>
        <taxon>Sar</taxon>
        <taxon>Alveolata</taxon>
        <taxon>Dinophyceae</taxon>
        <taxon>Prorocentrales</taxon>
        <taxon>Prorocentraceae</taxon>
        <taxon>Prorocentrum</taxon>
    </lineage>
</organism>
<sequence>ASRDFLMAQLDLKLATLRTEVIAESGALLEGPIGAAVVQQQRMNKQFTGQIQASTPPLRSSNPIAQSSAPKFRKCDSGSTRRKPRSPTEDYASLIEWDRPADASIVVGTATDIFTAEHFKLSIQPITDKCEFVDGAWEVVGNSPPRRFVIQFSGDASARKVRSFYGARKGPEGAWLNTEVLSVHGNATRLFLGLDRSGKTARGEVQSKKDDATRLLFKCDGRLVHGANREDIREQFEQVFHASLEAKNVQWRTEQDLGSLARAKSAGAISVTKWRARALLCQDPIKREQKVAHMLRALNSSAELAWQDVQGSEAELAREIHSGLHIKSAQSPNADGELPNTLVIRNARRFELSEDQVRRAVGPIRAELSIAEQRPERAAALVTGDFNFMDDAPLELTAPPVNQRRPRRRNHHPERKRLWGQALDTTVEVDPAAPTRYAEHSQQRARIGQIYTSSPTWVLIQWHAK</sequence>
<gene>
    <name evidence="2" type="ORF">PCOR1329_LOCUS74696</name>
</gene>
<dbReference type="Proteomes" id="UP001189429">
    <property type="component" value="Unassembled WGS sequence"/>
</dbReference>
<feature type="non-terminal residue" evidence="2">
    <location>
        <position position="1"/>
    </location>
</feature>
<protein>
    <submittedName>
        <fullName evidence="2">Uncharacterized protein</fullName>
    </submittedName>
</protein>
<feature type="non-terminal residue" evidence="2">
    <location>
        <position position="465"/>
    </location>
</feature>
<keyword evidence="3" id="KW-1185">Reference proteome</keyword>
<feature type="region of interest" description="Disordered" evidence="1">
    <location>
        <begin position="47"/>
        <end position="90"/>
    </location>
</feature>
<evidence type="ECO:0000313" key="2">
    <source>
        <dbReference type="EMBL" id="CAK0896150.1"/>
    </source>
</evidence>
<reference evidence="2" key="1">
    <citation type="submission" date="2023-10" db="EMBL/GenBank/DDBJ databases">
        <authorList>
            <person name="Chen Y."/>
            <person name="Shah S."/>
            <person name="Dougan E. K."/>
            <person name="Thang M."/>
            <person name="Chan C."/>
        </authorList>
    </citation>
    <scope>NUCLEOTIDE SEQUENCE [LARGE SCALE GENOMIC DNA]</scope>
</reference>
<dbReference type="EMBL" id="CAUYUJ010020148">
    <property type="protein sequence ID" value="CAK0896150.1"/>
    <property type="molecule type" value="Genomic_DNA"/>
</dbReference>
<comment type="caution">
    <text evidence="2">The sequence shown here is derived from an EMBL/GenBank/DDBJ whole genome shotgun (WGS) entry which is preliminary data.</text>
</comment>